<reference evidence="3" key="1">
    <citation type="submission" date="2016-10" db="EMBL/GenBank/DDBJ databases">
        <authorList>
            <person name="Varghese N."/>
            <person name="Submissions S."/>
        </authorList>
    </citation>
    <scope>NUCLEOTIDE SEQUENCE [LARGE SCALE GENOMIC DNA]</scope>
    <source>
        <strain evidence="3">CGMCC 1.3703</strain>
    </source>
</reference>
<proteinExistence type="predicted"/>
<dbReference type="EMBL" id="FNIZ01000023">
    <property type="protein sequence ID" value="SDP58442.1"/>
    <property type="molecule type" value="Genomic_DNA"/>
</dbReference>
<keyword evidence="3" id="KW-1185">Reference proteome</keyword>
<accession>A0A1H0TWE0</accession>
<gene>
    <name evidence="2" type="ORF">SAMN05421677_12323</name>
</gene>
<feature type="region of interest" description="Disordered" evidence="1">
    <location>
        <begin position="117"/>
        <end position="142"/>
    </location>
</feature>
<sequence length="142" mass="15558">MISRCFVVRCHIERQGWLGSYSLSCGGAPSFLGLRPVGSRLSPFPTGVSQLPNHPIRYISDTNPYTKLGCLPPHSEANIKRSISSFHTRIDTGGVVYYPLRLSIQLSSRELVSRYSHDKGAEGNGETPAGKECLVRPRKASA</sequence>
<evidence type="ECO:0000313" key="3">
    <source>
        <dbReference type="Proteomes" id="UP000198860"/>
    </source>
</evidence>
<dbReference type="Proteomes" id="UP000198860">
    <property type="component" value="Unassembled WGS sequence"/>
</dbReference>
<dbReference type="AlphaFoldDB" id="A0A1H0TWE0"/>
<evidence type="ECO:0000313" key="2">
    <source>
        <dbReference type="EMBL" id="SDP58442.1"/>
    </source>
</evidence>
<protein>
    <submittedName>
        <fullName evidence="2">Uncharacterized protein</fullName>
    </submittedName>
</protein>
<dbReference type="STRING" id="240303.SAMN05421677_12323"/>
<evidence type="ECO:0000256" key="1">
    <source>
        <dbReference type="SAM" id="MobiDB-lite"/>
    </source>
</evidence>
<name>A0A1H0TWE0_HALAD</name>
<organism evidence="2 3">
    <name type="scientific">Halobacillus aidingensis</name>
    <dbReference type="NCBI Taxonomy" id="240303"/>
    <lineage>
        <taxon>Bacteria</taxon>
        <taxon>Bacillati</taxon>
        <taxon>Bacillota</taxon>
        <taxon>Bacilli</taxon>
        <taxon>Bacillales</taxon>
        <taxon>Bacillaceae</taxon>
        <taxon>Halobacillus</taxon>
    </lineage>
</organism>